<proteinExistence type="predicted"/>
<accession>A0ABU3WYI5</accession>
<dbReference type="EMBL" id="WBKO01000001">
    <property type="protein sequence ID" value="MDV2480843.1"/>
    <property type="molecule type" value="Genomic_DNA"/>
</dbReference>
<dbReference type="Proteomes" id="UP001281203">
    <property type="component" value="Unassembled WGS sequence"/>
</dbReference>
<evidence type="ECO:0008006" key="3">
    <source>
        <dbReference type="Google" id="ProtNLM"/>
    </source>
</evidence>
<organism evidence="1 2">
    <name type="scientific">Methanoculleus caldifontis</name>
    <dbReference type="NCBI Taxonomy" id="2651577"/>
    <lineage>
        <taxon>Archaea</taxon>
        <taxon>Methanobacteriati</taxon>
        <taxon>Methanobacteriota</taxon>
        <taxon>Stenosarchaea group</taxon>
        <taxon>Methanomicrobia</taxon>
        <taxon>Methanomicrobiales</taxon>
        <taxon>Methanomicrobiaceae</taxon>
        <taxon>Methanoculleus</taxon>
    </lineage>
</organism>
<comment type="caution">
    <text evidence="1">The sequence shown here is derived from an EMBL/GenBank/DDBJ whole genome shotgun (WGS) entry which is preliminary data.</text>
</comment>
<evidence type="ECO:0000313" key="2">
    <source>
        <dbReference type="Proteomes" id="UP001281203"/>
    </source>
</evidence>
<evidence type="ECO:0000313" key="1">
    <source>
        <dbReference type="EMBL" id="MDV2480843.1"/>
    </source>
</evidence>
<dbReference type="PROSITE" id="PS51257">
    <property type="entry name" value="PROKAR_LIPOPROTEIN"/>
    <property type="match status" value="1"/>
</dbReference>
<dbReference type="RefSeq" id="WP_317063819.1">
    <property type="nucleotide sequence ID" value="NZ_WBKO01000001.1"/>
</dbReference>
<protein>
    <recommendedName>
        <fullName evidence="3">Lipocalin-like domain-containing protein</fullName>
    </recommendedName>
</protein>
<gene>
    <name evidence="1" type="ORF">F8E02_02245</name>
</gene>
<sequence>MKMKSILGASILVLAVLVCGCTTTNAQNTVAAATPEIPNLVVPNLVGNWTGTMKGYDYGTGFNDYAGYTMTLAVLEQQDRVFAGEISFTAPNGTQVWGVTPCAGVIGRDGKAITIIENEGGYSSGSLIAPDEMEIIYADGREPFSIAIDSLKKN</sequence>
<keyword evidence="2" id="KW-1185">Reference proteome</keyword>
<name>A0ABU3WYI5_9EURY</name>
<reference evidence="1 2" key="1">
    <citation type="submission" date="2019-10" db="EMBL/GenBank/DDBJ databases">
        <title>Isolation and characterization of Methanoculleus sp. Wushi-C6 from a hot spring well.</title>
        <authorList>
            <person name="Chen S.-C."/>
            <person name="Lan Z.-H."/>
            <person name="You Y.-T."/>
            <person name="Lai M.-C."/>
        </authorList>
    </citation>
    <scope>NUCLEOTIDE SEQUENCE [LARGE SCALE GENOMIC DNA]</scope>
    <source>
        <strain evidence="1 2">Wushi-C6</strain>
    </source>
</reference>